<keyword evidence="5 7" id="KW-0378">Hydrolase</keyword>
<proteinExistence type="inferred from homology"/>
<evidence type="ECO:0000313" key="8">
    <source>
        <dbReference type="EMBL" id="MDN3687613.1"/>
    </source>
</evidence>
<keyword evidence="7" id="KW-0690">Ribosome biogenesis</keyword>
<keyword evidence="7" id="KW-0963">Cytoplasm</keyword>
<keyword evidence="2 7" id="KW-0540">Nuclease</keyword>
<dbReference type="EMBL" id="JAUFQS010000006">
    <property type="protein sequence ID" value="MDN3687613.1"/>
    <property type="molecule type" value="Genomic_DNA"/>
</dbReference>
<dbReference type="NCBIfam" id="TIGR00043">
    <property type="entry name" value="rRNA maturation RNase YbeY"/>
    <property type="match status" value="1"/>
</dbReference>
<feature type="binding site" evidence="7">
    <location>
        <position position="112"/>
    </location>
    <ligand>
        <name>Zn(2+)</name>
        <dbReference type="ChEBI" id="CHEBI:29105"/>
        <note>catalytic</note>
    </ligand>
</feature>
<sequence length="150" mass="17839">MAIYFFEEETQARLKQRRLVKRWIQDISLQKGFRIQSLNFIFCTDPYLLDINISYLKHDTYTDIITFDQSEIKGNIEADIFISTDRVKENAYQQNSNYHTELLRVMIHGVLHLCGYKDSSPEEKNQMRREETRALQLFESLSVPRGTPKR</sequence>
<keyword evidence="9" id="KW-1185">Reference proteome</keyword>
<dbReference type="Pfam" id="PF02130">
    <property type="entry name" value="YbeY"/>
    <property type="match status" value="1"/>
</dbReference>
<evidence type="ECO:0000256" key="1">
    <source>
        <dbReference type="ARBA" id="ARBA00010875"/>
    </source>
</evidence>
<keyword evidence="4 7" id="KW-0255">Endonuclease</keyword>
<comment type="subcellular location">
    <subcellularLocation>
        <location evidence="7">Cytoplasm</location>
    </subcellularLocation>
</comment>
<evidence type="ECO:0000256" key="6">
    <source>
        <dbReference type="ARBA" id="ARBA00022833"/>
    </source>
</evidence>
<evidence type="ECO:0000256" key="2">
    <source>
        <dbReference type="ARBA" id="ARBA00022722"/>
    </source>
</evidence>
<comment type="caution">
    <text evidence="8">The sequence shown here is derived from an EMBL/GenBank/DDBJ whole genome shotgun (WGS) entry which is preliminary data.</text>
</comment>
<protein>
    <recommendedName>
        <fullName evidence="7">Endoribonuclease YbeY</fullName>
        <ecNumber evidence="7">3.1.-.-</ecNumber>
    </recommendedName>
</protein>
<name>A0ABT8C7N3_9BACT</name>
<reference evidence="9" key="1">
    <citation type="journal article" date="2019" name="Int. J. Syst. Evol. Microbiol.">
        <title>The Global Catalogue of Microorganisms (GCM) 10K type strain sequencing project: providing services to taxonomists for standard genome sequencing and annotation.</title>
        <authorList>
            <consortium name="The Broad Institute Genomics Platform"/>
            <consortium name="The Broad Institute Genome Sequencing Center for Infectious Disease"/>
            <person name="Wu L."/>
            <person name="Ma J."/>
        </authorList>
    </citation>
    <scope>NUCLEOTIDE SEQUENCE [LARGE SCALE GENOMIC DNA]</scope>
    <source>
        <strain evidence="9">CECT 7706</strain>
    </source>
</reference>
<comment type="similarity">
    <text evidence="1 7">Belongs to the endoribonuclease YbeY family.</text>
</comment>
<feature type="binding site" evidence="7">
    <location>
        <position position="118"/>
    </location>
    <ligand>
        <name>Zn(2+)</name>
        <dbReference type="ChEBI" id="CHEBI:29105"/>
        <note>catalytic</note>
    </ligand>
</feature>
<evidence type="ECO:0000256" key="4">
    <source>
        <dbReference type="ARBA" id="ARBA00022759"/>
    </source>
</evidence>
<dbReference type="InterPro" id="IPR023091">
    <property type="entry name" value="MetalPrtase_cat_dom_sf_prd"/>
</dbReference>
<accession>A0ABT8C7N3</accession>
<feature type="binding site" evidence="7">
    <location>
        <position position="108"/>
    </location>
    <ligand>
        <name>Zn(2+)</name>
        <dbReference type="ChEBI" id="CHEBI:29105"/>
        <note>catalytic</note>
    </ligand>
</feature>
<dbReference type="Proteomes" id="UP001236663">
    <property type="component" value="Unassembled WGS sequence"/>
</dbReference>
<dbReference type="PANTHER" id="PTHR46986">
    <property type="entry name" value="ENDORIBONUCLEASE YBEY, CHLOROPLASTIC"/>
    <property type="match status" value="1"/>
</dbReference>
<dbReference type="InterPro" id="IPR002036">
    <property type="entry name" value="YbeY"/>
</dbReference>
<dbReference type="RefSeq" id="WP_163385116.1">
    <property type="nucleotide sequence ID" value="NZ_JAUFQS010000006.1"/>
</dbReference>
<dbReference type="Gene3D" id="3.40.390.30">
    <property type="entry name" value="Metalloproteases ('zincins'), catalytic domain"/>
    <property type="match status" value="1"/>
</dbReference>
<keyword evidence="7" id="KW-0698">rRNA processing</keyword>
<comment type="cofactor">
    <cofactor evidence="7">
        <name>Zn(2+)</name>
        <dbReference type="ChEBI" id="CHEBI:29105"/>
    </cofactor>
    <text evidence="7">Binds 1 zinc ion.</text>
</comment>
<organism evidence="8 9">
    <name type="scientific">Cyclobacterium jeungdonense</name>
    <dbReference type="NCBI Taxonomy" id="708087"/>
    <lineage>
        <taxon>Bacteria</taxon>
        <taxon>Pseudomonadati</taxon>
        <taxon>Bacteroidota</taxon>
        <taxon>Cytophagia</taxon>
        <taxon>Cytophagales</taxon>
        <taxon>Cyclobacteriaceae</taxon>
        <taxon>Cyclobacterium</taxon>
    </lineage>
</organism>
<keyword evidence="6 7" id="KW-0862">Zinc</keyword>
<keyword evidence="3 7" id="KW-0479">Metal-binding</keyword>
<evidence type="ECO:0000256" key="3">
    <source>
        <dbReference type="ARBA" id="ARBA00022723"/>
    </source>
</evidence>
<dbReference type="EC" id="3.1.-.-" evidence="7"/>
<comment type="function">
    <text evidence="7">Single strand-specific metallo-endoribonuclease involved in late-stage 70S ribosome quality control and in maturation of the 3' terminus of the 16S rRNA.</text>
</comment>
<evidence type="ECO:0000256" key="5">
    <source>
        <dbReference type="ARBA" id="ARBA00022801"/>
    </source>
</evidence>
<dbReference type="PANTHER" id="PTHR46986:SF1">
    <property type="entry name" value="ENDORIBONUCLEASE YBEY, CHLOROPLASTIC"/>
    <property type="match status" value="1"/>
</dbReference>
<dbReference type="HAMAP" id="MF_00009">
    <property type="entry name" value="Endoribonucl_YbeY"/>
    <property type="match status" value="1"/>
</dbReference>
<dbReference type="SUPFAM" id="SSF55486">
    <property type="entry name" value="Metalloproteases ('zincins'), catalytic domain"/>
    <property type="match status" value="1"/>
</dbReference>
<evidence type="ECO:0000313" key="9">
    <source>
        <dbReference type="Proteomes" id="UP001236663"/>
    </source>
</evidence>
<evidence type="ECO:0000256" key="7">
    <source>
        <dbReference type="HAMAP-Rule" id="MF_00009"/>
    </source>
</evidence>
<gene>
    <name evidence="7 8" type="primary">ybeY</name>
    <name evidence="8" type="ORF">QWZ15_07230</name>
</gene>